<reference evidence="2 3" key="1">
    <citation type="submission" date="2024-09" db="EMBL/GenBank/DDBJ databases">
        <authorList>
            <person name="Sun Q."/>
            <person name="Mori K."/>
        </authorList>
    </citation>
    <scope>NUCLEOTIDE SEQUENCE [LARGE SCALE GENOMIC DNA]</scope>
    <source>
        <strain evidence="2 3">NCAIM B.02415</strain>
    </source>
</reference>
<evidence type="ECO:0000313" key="3">
    <source>
        <dbReference type="Proteomes" id="UP001589828"/>
    </source>
</evidence>
<feature type="domain" description="DUF4365" evidence="1">
    <location>
        <begin position="48"/>
        <end position="147"/>
    </location>
</feature>
<protein>
    <submittedName>
        <fullName evidence="2">DUF4365 domain-containing protein</fullName>
    </submittedName>
</protein>
<evidence type="ECO:0000259" key="1">
    <source>
        <dbReference type="Pfam" id="PF14280"/>
    </source>
</evidence>
<dbReference type="InterPro" id="IPR025375">
    <property type="entry name" value="DUF4365"/>
</dbReference>
<dbReference type="RefSeq" id="WP_377021053.1">
    <property type="nucleotide sequence ID" value="NZ_JBHLTS010000004.1"/>
</dbReference>
<accession>A0ABV6L0B8</accession>
<organism evidence="2 3">
    <name type="scientific">Mucilaginibacter angelicae</name>
    <dbReference type="NCBI Taxonomy" id="869718"/>
    <lineage>
        <taxon>Bacteria</taxon>
        <taxon>Pseudomonadati</taxon>
        <taxon>Bacteroidota</taxon>
        <taxon>Sphingobacteriia</taxon>
        <taxon>Sphingobacteriales</taxon>
        <taxon>Sphingobacteriaceae</taxon>
        <taxon>Mucilaginibacter</taxon>
    </lineage>
</organism>
<dbReference type="Pfam" id="PF14280">
    <property type="entry name" value="DUF4365"/>
    <property type="match status" value="1"/>
</dbReference>
<dbReference type="Proteomes" id="UP001589828">
    <property type="component" value="Unassembled WGS sequence"/>
</dbReference>
<evidence type="ECO:0000313" key="2">
    <source>
        <dbReference type="EMBL" id="MFC0513180.1"/>
    </source>
</evidence>
<keyword evidence="3" id="KW-1185">Reference proteome</keyword>
<comment type="caution">
    <text evidence="2">The sequence shown here is derived from an EMBL/GenBank/DDBJ whole genome shotgun (WGS) entry which is preliminary data.</text>
</comment>
<dbReference type="EMBL" id="JBHLTS010000004">
    <property type="protein sequence ID" value="MFC0513180.1"/>
    <property type="molecule type" value="Genomic_DNA"/>
</dbReference>
<proteinExistence type="predicted"/>
<sequence length="611" mass="70891">MSKTNHTKPASFTSTTPSEERSADILQYCLDRNFIKGNIKTTDKYPNSDGLLTITDAQNMPLGMIDIQLKTLQTAHIKNPRYQCERSQFAYAEQNLLPFILIVADQINEVAYWLHLDDKTCQTYKEKGKGKTVMVPIPSTNLISKKNKNYISEWTQIIGDRIDRIQLYPQVQEQLKSLQLQLGKLGKYFQPAYSLEGQDIREIHQFLDHYNSMLDREFKAIKDILFYGCWKISIGIIEYKKASSRFILFPQSYYTNAPLIRELKKDDTIKPEDLFEDGISVIVSSNQTNSIKNEPKKTALNLLRGDIKKFIGKTNLAVDNAFLAHEYLASFINTFQAYLGISKEWDDLEIQRLHDLLFIIMPVVAEQTTNYAAGVQYDITNIDHFADMHEKPYFLQRISKAEESIEKKYVPNVYVSLTSVKFDFNLLIYFMDRLKISEINRIKKVYPGKYYRGGSGIMALKNLEKSILEESAELFFKHFKDAYGKMVDQHFPLLKDDLGLFAENDLLIFSLFKAGQQGHKPCLLFQRLKARGLADKKLLFFKNEFDSPILQAEIYEQKKRTLTYEGVTYDLQVNGTTPLDFLFTKTPIYTLLNEILKERIQSYITKEYTRI</sequence>
<name>A0ABV6L0B8_9SPHI</name>
<gene>
    <name evidence="2" type="ORF">ACFFGT_03175</name>
</gene>